<evidence type="ECO:0000313" key="3">
    <source>
        <dbReference type="EMBL" id="OLP86340.1"/>
    </source>
</evidence>
<gene>
    <name evidence="3" type="ORF">AK812_SmicGene32561</name>
</gene>
<accession>A0A1Q9CTT9</accession>
<sequence length="461" mass="53498">MSQQQSWEKGIDDFYAKLWYEGYLAKIEREEREKGLKEERNDQQKKTLGIQLDMKRETQGISTQKLKVAIWEGELDGSDLYCGLYPGTTLKAKEGEADASKDCPLGHKACDKPFKEKEAVVQHRVQAKEATEEAEDFGNQDQERRKADEYMAIQQAQRAEEERNFVNGVLERERQIAEQEEAEKLKAKRFTEALKLEMARKASHTLAFVHACVGSERQWQKRYAQWEKEELARRSLMEEVYHDRAEQVRGQIEEEMKRLEEIEKQREEGEKLVSLRHQEELFRQMDFHQGAKMKESILRPDDFFAALANLPEPSKPECIGMDKLHSVASYQPEELLDEELCSPEWECGDAVKEEKKPTFTLRTYTRSTTCSCAELDEISDVNSAELVEAGRKSFNSYLSCSPEGDDSPGLQPNRLTHDYHNHRMRIFLTAVSQSPKSLERKVDLFRRKSNVTNVISLSRTR</sequence>
<comment type="caution">
    <text evidence="3">The sequence shown here is derived from an EMBL/GenBank/DDBJ whole genome shotgun (WGS) entry which is preliminary data.</text>
</comment>
<evidence type="ECO:0000313" key="4">
    <source>
        <dbReference type="Proteomes" id="UP000186817"/>
    </source>
</evidence>
<dbReference type="EMBL" id="LSRX01000921">
    <property type="protein sequence ID" value="OLP86340.1"/>
    <property type="molecule type" value="Genomic_DNA"/>
</dbReference>
<protein>
    <submittedName>
        <fullName evidence="3">Uncharacterized protein</fullName>
    </submittedName>
</protein>
<reference evidence="3 4" key="1">
    <citation type="submission" date="2016-02" db="EMBL/GenBank/DDBJ databases">
        <title>Genome analysis of coral dinoflagellate symbionts highlights evolutionary adaptations to a symbiotic lifestyle.</title>
        <authorList>
            <person name="Aranda M."/>
            <person name="Li Y."/>
            <person name="Liew Y.J."/>
            <person name="Baumgarten S."/>
            <person name="Simakov O."/>
            <person name="Wilson M."/>
            <person name="Piel J."/>
            <person name="Ashoor H."/>
            <person name="Bougouffa S."/>
            <person name="Bajic V.B."/>
            <person name="Ryu T."/>
            <person name="Ravasi T."/>
            <person name="Bayer T."/>
            <person name="Micklem G."/>
            <person name="Kim H."/>
            <person name="Bhak J."/>
            <person name="Lajeunesse T.C."/>
            <person name="Voolstra C.R."/>
        </authorList>
    </citation>
    <scope>NUCLEOTIDE SEQUENCE [LARGE SCALE GENOMIC DNA]</scope>
    <source>
        <strain evidence="3 4">CCMP2467</strain>
    </source>
</reference>
<feature type="compositionally biased region" description="Basic and acidic residues" evidence="2">
    <location>
        <begin position="31"/>
        <end position="45"/>
    </location>
</feature>
<keyword evidence="1" id="KW-0175">Coiled coil</keyword>
<name>A0A1Q9CTT9_SYMMI</name>
<proteinExistence type="predicted"/>
<feature type="region of interest" description="Disordered" evidence="2">
    <location>
        <begin position="31"/>
        <end position="51"/>
    </location>
</feature>
<dbReference type="OrthoDB" id="431578at2759"/>
<evidence type="ECO:0000256" key="1">
    <source>
        <dbReference type="SAM" id="Coils"/>
    </source>
</evidence>
<keyword evidence="4" id="KW-1185">Reference proteome</keyword>
<dbReference type="AlphaFoldDB" id="A0A1Q9CTT9"/>
<organism evidence="3 4">
    <name type="scientific">Symbiodinium microadriaticum</name>
    <name type="common">Dinoflagellate</name>
    <name type="synonym">Zooxanthella microadriatica</name>
    <dbReference type="NCBI Taxonomy" id="2951"/>
    <lineage>
        <taxon>Eukaryota</taxon>
        <taxon>Sar</taxon>
        <taxon>Alveolata</taxon>
        <taxon>Dinophyceae</taxon>
        <taxon>Suessiales</taxon>
        <taxon>Symbiodiniaceae</taxon>
        <taxon>Symbiodinium</taxon>
    </lineage>
</organism>
<dbReference type="Proteomes" id="UP000186817">
    <property type="component" value="Unassembled WGS sequence"/>
</dbReference>
<evidence type="ECO:0000256" key="2">
    <source>
        <dbReference type="SAM" id="MobiDB-lite"/>
    </source>
</evidence>
<feature type="coiled-coil region" evidence="1">
    <location>
        <begin position="242"/>
        <end position="272"/>
    </location>
</feature>